<name>A0AAE1KHW3_PETCI</name>
<dbReference type="Proteomes" id="UP001286313">
    <property type="component" value="Unassembled WGS sequence"/>
</dbReference>
<keyword evidence="3" id="KW-1185">Reference proteome</keyword>
<evidence type="ECO:0000256" key="1">
    <source>
        <dbReference type="SAM" id="MobiDB-lite"/>
    </source>
</evidence>
<dbReference type="EMBL" id="JAWQEG010002245">
    <property type="protein sequence ID" value="KAK3873232.1"/>
    <property type="molecule type" value="Genomic_DNA"/>
</dbReference>
<feature type="region of interest" description="Disordered" evidence="1">
    <location>
        <begin position="1"/>
        <end position="25"/>
    </location>
</feature>
<evidence type="ECO:0000313" key="2">
    <source>
        <dbReference type="EMBL" id="KAK3873232.1"/>
    </source>
</evidence>
<evidence type="ECO:0000313" key="3">
    <source>
        <dbReference type="Proteomes" id="UP001286313"/>
    </source>
</evidence>
<accession>A0AAE1KHW3</accession>
<sequence length="70" mass="7533">MGLTTTEQMGQIGHQDLGGGGGWGSSSRTLKMDIRRVCVVVRGVAEDSNAARWDTNHLFCMLASPLPRTT</sequence>
<comment type="caution">
    <text evidence="2">The sequence shown here is derived from an EMBL/GenBank/DDBJ whole genome shotgun (WGS) entry which is preliminary data.</text>
</comment>
<organism evidence="2 3">
    <name type="scientific">Petrolisthes cinctipes</name>
    <name type="common">Flat porcelain crab</name>
    <dbReference type="NCBI Taxonomy" id="88211"/>
    <lineage>
        <taxon>Eukaryota</taxon>
        <taxon>Metazoa</taxon>
        <taxon>Ecdysozoa</taxon>
        <taxon>Arthropoda</taxon>
        <taxon>Crustacea</taxon>
        <taxon>Multicrustacea</taxon>
        <taxon>Malacostraca</taxon>
        <taxon>Eumalacostraca</taxon>
        <taxon>Eucarida</taxon>
        <taxon>Decapoda</taxon>
        <taxon>Pleocyemata</taxon>
        <taxon>Anomura</taxon>
        <taxon>Galatheoidea</taxon>
        <taxon>Porcellanidae</taxon>
        <taxon>Petrolisthes</taxon>
    </lineage>
</organism>
<gene>
    <name evidence="2" type="ORF">Pcinc_021733</name>
</gene>
<reference evidence="2" key="1">
    <citation type="submission" date="2023-10" db="EMBL/GenBank/DDBJ databases">
        <title>Genome assemblies of two species of porcelain crab, Petrolisthes cinctipes and Petrolisthes manimaculis (Anomura: Porcellanidae).</title>
        <authorList>
            <person name="Angst P."/>
        </authorList>
    </citation>
    <scope>NUCLEOTIDE SEQUENCE</scope>
    <source>
        <strain evidence="2">PB745_01</strain>
        <tissue evidence="2">Gill</tissue>
    </source>
</reference>
<proteinExistence type="predicted"/>
<protein>
    <submittedName>
        <fullName evidence="2">Uncharacterized protein</fullName>
    </submittedName>
</protein>
<dbReference type="AlphaFoldDB" id="A0AAE1KHW3"/>